<dbReference type="PATRIC" id="fig|1217648.3.peg.3281"/>
<feature type="transmembrane region" description="Helical" evidence="1">
    <location>
        <begin position="7"/>
        <end position="25"/>
    </location>
</feature>
<dbReference type="HOGENOM" id="CLU_2420351_0_0_6"/>
<protein>
    <submittedName>
        <fullName evidence="2">Uncharacterized protein</fullName>
    </submittedName>
</protein>
<accession>N9FDM9</accession>
<reference evidence="2 3" key="1">
    <citation type="submission" date="2013-02" db="EMBL/GenBank/DDBJ databases">
        <title>The Genome Sequence of Acinetobacter beijerinckii CIP 110307.</title>
        <authorList>
            <consortium name="The Broad Institute Genome Sequencing Platform"/>
            <consortium name="The Broad Institute Genome Sequencing Center for Infectious Disease"/>
            <person name="Cerqueira G."/>
            <person name="Feldgarden M."/>
            <person name="Courvalin P."/>
            <person name="Perichon B."/>
            <person name="Grillot-Courvalin C."/>
            <person name="Clermont D."/>
            <person name="Rocha E."/>
            <person name="Yoon E.-J."/>
            <person name="Nemec A."/>
            <person name="Walker B."/>
            <person name="Young S.K."/>
            <person name="Zeng Q."/>
            <person name="Gargeya S."/>
            <person name="Fitzgerald M."/>
            <person name="Haas B."/>
            <person name="Abouelleil A."/>
            <person name="Alvarado L."/>
            <person name="Arachchi H.M."/>
            <person name="Berlin A.M."/>
            <person name="Chapman S.B."/>
            <person name="Dewar J."/>
            <person name="Goldberg J."/>
            <person name="Griggs A."/>
            <person name="Gujja S."/>
            <person name="Hansen M."/>
            <person name="Howarth C."/>
            <person name="Imamovic A."/>
            <person name="Larimer J."/>
            <person name="McCowan C."/>
            <person name="Murphy C."/>
            <person name="Neiman D."/>
            <person name="Pearson M."/>
            <person name="Priest M."/>
            <person name="Roberts A."/>
            <person name="Saif S."/>
            <person name="Shea T."/>
            <person name="Sisk P."/>
            <person name="Sykes S."/>
            <person name="Wortman J."/>
            <person name="Nusbaum C."/>
            <person name="Birren B."/>
        </authorList>
    </citation>
    <scope>NUCLEOTIDE SEQUENCE [LARGE SCALE GENOMIC DNA]</scope>
    <source>
        <strain evidence="2 3">CIP 110307</strain>
    </source>
</reference>
<dbReference type="AlphaFoldDB" id="N9FDM9"/>
<feature type="transmembrane region" description="Helical" evidence="1">
    <location>
        <begin position="31"/>
        <end position="50"/>
    </location>
</feature>
<keyword evidence="1" id="KW-0472">Membrane</keyword>
<evidence type="ECO:0000313" key="3">
    <source>
        <dbReference type="Proteomes" id="UP000017670"/>
    </source>
</evidence>
<keyword evidence="3" id="KW-1185">Reference proteome</keyword>
<comment type="caution">
    <text evidence="2">The sequence shown here is derived from an EMBL/GenBank/DDBJ whole genome shotgun (WGS) entry which is preliminary data.</text>
</comment>
<dbReference type="RefSeq" id="WP_005063349.1">
    <property type="nucleotide sequence ID" value="NZ_KB849767.1"/>
</dbReference>
<evidence type="ECO:0000256" key="1">
    <source>
        <dbReference type="SAM" id="Phobius"/>
    </source>
</evidence>
<gene>
    <name evidence="2" type="ORF">F933_03370</name>
</gene>
<evidence type="ECO:0000313" key="2">
    <source>
        <dbReference type="EMBL" id="ENW02964.1"/>
    </source>
</evidence>
<dbReference type="GeneID" id="29858255"/>
<dbReference type="Proteomes" id="UP000017670">
    <property type="component" value="Unassembled WGS sequence"/>
</dbReference>
<organism evidence="2 3">
    <name type="scientific">Acinetobacter beijerinckii CIP 110307</name>
    <dbReference type="NCBI Taxonomy" id="1217648"/>
    <lineage>
        <taxon>Bacteria</taxon>
        <taxon>Pseudomonadati</taxon>
        <taxon>Pseudomonadota</taxon>
        <taxon>Gammaproteobacteria</taxon>
        <taxon>Moraxellales</taxon>
        <taxon>Moraxellaceae</taxon>
        <taxon>Acinetobacter</taxon>
    </lineage>
</organism>
<dbReference type="eggNOG" id="ENOG50303AU">
    <property type="taxonomic scope" value="Bacteria"/>
</dbReference>
<proteinExistence type="predicted"/>
<keyword evidence="1" id="KW-0812">Transmembrane</keyword>
<sequence length="92" mass="10722">MSKLIWFFNALITGMILVLFVPVFFEFNPIMAMVFGIIFLRLFILCIKIIKDKYEAEKWCQDAANSPILNNNPQNIVNLPAHPLHDQFTNKH</sequence>
<name>N9FDM9_9GAMM</name>
<dbReference type="EMBL" id="APQL01000013">
    <property type="protein sequence ID" value="ENW02964.1"/>
    <property type="molecule type" value="Genomic_DNA"/>
</dbReference>
<keyword evidence="1" id="KW-1133">Transmembrane helix</keyword>